<dbReference type="InterPro" id="IPR036412">
    <property type="entry name" value="HAD-like_sf"/>
</dbReference>
<name>A0ABX8ED17_9ACTN</name>
<dbReference type="Proteomes" id="UP000679307">
    <property type="component" value="Chromosome"/>
</dbReference>
<dbReference type="EMBL" id="CP075371">
    <property type="protein sequence ID" value="QVT78294.1"/>
    <property type="molecule type" value="Genomic_DNA"/>
</dbReference>
<dbReference type="PANTHER" id="PTHR42896:SF2">
    <property type="entry name" value="CBBY-LIKE PROTEIN"/>
    <property type="match status" value="1"/>
</dbReference>
<evidence type="ECO:0000313" key="1">
    <source>
        <dbReference type="EMBL" id="QVT78294.1"/>
    </source>
</evidence>
<dbReference type="SUPFAM" id="SSF56784">
    <property type="entry name" value="HAD-like"/>
    <property type="match status" value="1"/>
</dbReference>
<dbReference type="InterPro" id="IPR023214">
    <property type="entry name" value="HAD_sf"/>
</dbReference>
<dbReference type="Gene3D" id="3.40.50.1000">
    <property type="entry name" value="HAD superfamily/HAD-like"/>
    <property type="match status" value="1"/>
</dbReference>
<dbReference type="InterPro" id="IPR044999">
    <property type="entry name" value="CbbY-like"/>
</dbReference>
<dbReference type="InterPro" id="IPR023198">
    <property type="entry name" value="PGP-like_dom2"/>
</dbReference>
<dbReference type="InterPro" id="IPR006439">
    <property type="entry name" value="HAD-SF_hydro_IA"/>
</dbReference>
<gene>
    <name evidence="1" type="primary">cbbY</name>
    <name evidence="1" type="ORF">ENKNEFLB_00667</name>
</gene>
<keyword evidence="2" id="KW-1185">Reference proteome</keyword>
<dbReference type="Gene3D" id="1.10.150.240">
    <property type="entry name" value="Putative phosphatase, domain 2"/>
    <property type="match status" value="1"/>
</dbReference>
<accession>A0ABX8ED17</accession>
<keyword evidence="1" id="KW-0378">Hydrolase</keyword>
<reference evidence="1 2" key="1">
    <citation type="submission" date="2021-05" db="EMBL/GenBank/DDBJ databases">
        <title>Complete genome of Nocardioides aquaticus KCTC 9944T isolated from meromictic and hypersaline Ekho Lake, Antarctica.</title>
        <authorList>
            <person name="Hwang K."/>
            <person name="Kim K.M."/>
            <person name="Choe H."/>
        </authorList>
    </citation>
    <scope>NUCLEOTIDE SEQUENCE [LARGE SCALE GENOMIC DNA]</scope>
    <source>
        <strain evidence="1 2">KCTC 9944</strain>
    </source>
</reference>
<dbReference type="RefSeq" id="WP_214057893.1">
    <property type="nucleotide sequence ID" value="NZ_BAAAHS010000104.1"/>
</dbReference>
<dbReference type="EC" id="3.1.3.-" evidence="1"/>
<dbReference type="PANTHER" id="PTHR42896">
    <property type="entry name" value="XYLULOSE-1,5-BISPHOSPHATE (XUBP) PHOSPHATASE"/>
    <property type="match status" value="1"/>
</dbReference>
<sequence>MTALLLGSISTLADTSEIQRDAFNRAFAQHGLDWEWGQEEYRGLLQGNGGKDRVADYARERGQDVDAAAVHATKSELYQAALAEADIAPRDGVVETIRQAQEAGTKVALVTTTSRDNIDALGRALAAHLDLSGLDLVVDASQVDASKPDPAAYRYALQQLGEEPGACVAVEDNVGGVQAANAAGVASVAFPNENTAGHDFSAASGRLEQLTLVDLQEYLAAS</sequence>
<dbReference type="NCBIfam" id="TIGR01509">
    <property type="entry name" value="HAD-SF-IA-v3"/>
    <property type="match status" value="1"/>
</dbReference>
<dbReference type="GO" id="GO:0016787">
    <property type="term" value="F:hydrolase activity"/>
    <property type="evidence" value="ECO:0007669"/>
    <property type="project" value="UniProtKB-KW"/>
</dbReference>
<proteinExistence type="predicted"/>
<protein>
    <submittedName>
        <fullName evidence="1">Protein CbbY</fullName>
        <ecNumber evidence="1">3.1.3.-</ecNumber>
    </submittedName>
</protein>
<evidence type="ECO:0000313" key="2">
    <source>
        <dbReference type="Proteomes" id="UP000679307"/>
    </source>
</evidence>
<organism evidence="1 2">
    <name type="scientific">Nocardioides aquaticus</name>
    <dbReference type="NCBI Taxonomy" id="160826"/>
    <lineage>
        <taxon>Bacteria</taxon>
        <taxon>Bacillati</taxon>
        <taxon>Actinomycetota</taxon>
        <taxon>Actinomycetes</taxon>
        <taxon>Propionibacteriales</taxon>
        <taxon>Nocardioidaceae</taxon>
        <taxon>Nocardioides</taxon>
    </lineage>
</organism>
<dbReference type="Pfam" id="PF00702">
    <property type="entry name" value="Hydrolase"/>
    <property type="match status" value="1"/>
</dbReference>